<evidence type="ECO:0000313" key="3">
    <source>
        <dbReference type="Proteomes" id="UP000246073"/>
    </source>
</evidence>
<dbReference type="EMBL" id="OOFM01000004">
    <property type="protein sequence ID" value="SPL63437.1"/>
    <property type="molecule type" value="Genomic_DNA"/>
</dbReference>
<organism evidence="2 3">
    <name type="scientific">Ochrobactrum soli</name>
    <dbReference type="NCBI Taxonomy" id="2448455"/>
    <lineage>
        <taxon>Bacteria</taxon>
        <taxon>Pseudomonadati</taxon>
        <taxon>Pseudomonadota</taxon>
        <taxon>Alphaproteobacteria</taxon>
        <taxon>Hyphomicrobiales</taxon>
        <taxon>Brucellaceae</taxon>
        <taxon>Brucella/Ochrobactrum group</taxon>
        <taxon>Ochrobactrum</taxon>
    </lineage>
</organism>
<sequence>MKHLDPDQSDEYERQQEIVRSGYTSRYNEVFNDLSEEEADEKMQQEVWDILGMFRALNTARLGGWVPSDPDAAKYEGFDGNHDPHHWFAGHLLDRNNLFEESAPNKNSHTSSSLPRYRRMLAVWKKSAEIYNLTHAEAEAIITA</sequence>
<evidence type="ECO:0000313" key="2">
    <source>
        <dbReference type="EMBL" id="SPL63437.1"/>
    </source>
</evidence>
<dbReference type="Gene3D" id="1.10.287.680">
    <property type="entry name" value="Helix hairpin bin"/>
    <property type="match status" value="1"/>
</dbReference>
<dbReference type="SUPFAM" id="SSF116960">
    <property type="entry name" value="YfbU-like"/>
    <property type="match status" value="1"/>
</dbReference>
<reference evidence="3" key="1">
    <citation type="submission" date="2017-12" db="EMBL/GenBank/DDBJ databases">
        <authorList>
            <person name="Diaz M."/>
        </authorList>
    </citation>
    <scope>NUCLEOTIDE SEQUENCE [LARGE SCALE GENOMIC DNA]</scope>
    <source>
        <strain evidence="3">FI11154</strain>
    </source>
</reference>
<evidence type="ECO:0000256" key="1">
    <source>
        <dbReference type="SAM" id="MobiDB-lite"/>
    </source>
</evidence>
<gene>
    <name evidence="2" type="ORF">OHAE_3369</name>
</gene>
<protein>
    <submittedName>
        <fullName evidence="2">Uncharacterized protein</fullName>
    </submittedName>
</protein>
<dbReference type="Proteomes" id="UP000246073">
    <property type="component" value="Unassembled WGS sequence"/>
</dbReference>
<dbReference type="InterPro" id="IPR023145">
    <property type="entry name" value="YfbU_helix-hairpin_sf"/>
</dbReference>
<feature type="compositionally biased region" description="Basic and acidic residues" evidence="1">
    <location>
        <begin position="1"/>
        <end position="17"/>
    </location>
</feature>
<dbReference type="Gene3D" id="1.10.3190.10">
    <property type="entry name" value="yfbu gene product, domain 2"/>
    <property type="match status" value="1"/>
</dbReference>
<dbReference type="AlphaFoldDB" id="A0A2P9HH44"/>
<feature type="region of interest" description="Disordered" evidence="1">
    <location>
        <begin position="1"/>
        <end position="20"/>
    </location>
</feature>
<proteinExistence type="predicted"/>
<dbReference type="InterPro" id="IPR005587">
    <property type="entry name" value="UPF0304_YfbU"/>
</dbReference>
<accession>A0A2P9HH44</accession>
<name>A0A2P9HH44_9HYPH</name>
<dbReference type="Pfam" id="PF03887">
    <property type="entry name" value="YfbU"/>
    <property type="match status" value="1"/>
</dbReference>
<dbReference type="InterPro" id="IPR023146">
    <property type="entry name" value="YfbU_alpha-helical_sf"/>
</dbReference>